<gene>
    <name evidence="2" type="ORF">HJG63_008699</name>
</gene>
<protein>
    <submittedName>
        <fullName evidence="2">Uncharacterized protein</fullName>
    </submittedName>
</protein>
<dbReference type="EMBL" id="JACASE010000012">
    <property type="protein sequence ID" value="KAF6422913.1"/>
    <property type="molecule type" value="Genomic_DNA"/>
</dbReference>
<reference evidence="2 3" key="1">
    <citation type="journal article" date="2020" name="Nature">
        <title>Six reference-quality genomes reveal evolution of bat adaptations.</title>
        <authorList>
            <person name="Jebb D."/>
            <person name="Huang Z."/>
            <person name="Pippel M."/>
            <person name="Hughes G.M."/>
            <person name="Lavrichenko K."/>
            <person name="Devanna P."/>
            <person name="Winkler S."/>
            <person name="Jermiin L.S."/>
            <person name="Skirmuntt E.C."/>
            <person name="Katzourakis A."/>
            <person name="Burkitt-Gray L."/>
            <person name="Ray D.A."/>
            <person name="Sullivan K.A.M."/>
            <person name="Roscito J.G."/>
            <person name="Kirilenko B.M."/>
            <person name="Davalos L.M."/>
            <person name="Corthals A.P."/>
            <person name="Power M.L."/>
            <person name="Jones G."/>
            <person name="Ransome R.D."/>
            <person name="Dechmann D.K.N."/>
            <person name="Locatelli A.G."/>
            <person name="Puechmaille S.J."/>
            <person name="Fedrigo O."/>
            <person name="Jarvis E.D."/>
            <person name="Hiller M."/>
            <person name="Vernes S.C."/>
            <person name="Myers E.W."/>
            <person name="Teeling E.C."/>
        </authorList>
    </citation>
    <scope>NUCLEOTIDE SEQUENCE [LARGE SCALE GENOMIC DNA]</scope>
    <source>
        <strain evidence="2">MRouAeg1</strain>
        <tissue evidence="2">Muscle</tissue>
    </source>
</reference>
<evidence type="ECO:0000256" key="1">
    <source>
        <dbReference type="SAM" id="MobiDB-lite"/>
    </source>
</evidence>
<sequence>MSWAGAVSHTGDQAGPASDAPQSGSPAPFSLLHPDSTVFTPPLRCAHAPAPTVQLPLPTAQNPRSYLSPPPLAKPLLDCAQRMYLPAAGTAPRQQGTAARRLREFSETPRGNDLSRTMSQALQVVLTRLQRQEAEVSSSPPGRKSADPSVFRAHLVLV</sequence>
<evidence type="ECO:0000313" key="3">
    <source>
        <dbReference type="Proteomes" id="UP000593571"/>
    </source>
</evidence>
<dbReference type="Proteomes" id="UP000593571">
    <property type="component" value="Unassembled WGS sequence"/>
</dbReference>
<organism evidence="2 3">
    <name type="scientific">Rousettus aegyptiacus</name>
    <name type="common">Egyptian fruit bat</name>
    <name type="synonym">Pteropus aegyptiacus</name>
    <dbReference type="NCBI Taxonomy" id="9407"/>
    <lineage>
        <taxon>Eukaryota</taxon>
        <taxon>Metazoa</taxon>
        <taxon>Chordata</taxon>
        <taxon>Craniata</taxon>
        <taxon>Vertebrata</taxon>
        <taxon>Euteleostomi</taxon>
        <taxon>Mammalia</taxon>
        <taxon>Eutheria</taxon>
        <taxon>Laurasiatheria</taxon>
        <taxon>Chiroptera</taxon>
        <taxon>Yinpterochiroptera</taxon>
        <taxon>Pteropodoidea</taxon>
        <taxon>Pteropodidae</taxon>
        <taxon>Rousettinae</taxon>
        <taxon>Rousettus</taxon>
    </lineage>
</organism>
<comment type="caution">
    <text evidence="2">The sequence shown here is derived from an EMBL/GenBank/DDBJ whole genome shotgun (WGS) entry which is preliminary data.</text>
</comment>
<dbReference type="AlphaFoldDB" id="A0A7J8DIG6"/>
<keyword evidence="3" id="KW-1185">Reference proteome</keyword>
<feature type="region of interest" description="Disordered" evidence="1">
    <location>
        <begin position="1"/>
        <end position="69"/>
    </location>
</feature>
<name>A0A7J8DIG6_ROUAE</name>
<proteinExistence type="predicted"/>
<evidence type="ECO:0000313" key="2">
    <source>
        <dbReference type="EMBL" id="KAF6422913.1"/>
    </source>
</evidence>
<accession>A0A7J8DIG6</accession>